<evidence type="ECO:0000313" key="1">
    <source>
        <dbReference type="EMBL" id="SCM72583.1"/>
    </source>
</evidence>
<dbReference type="GO" id="GO:0000160">
    <property type="term" value="P:phosphorelay signal transduction system"/>
    <property type="evidence" value="ECO:0007669"/>
    <property type="project" value="InterPro"/>
</dbReference>
<accession>A0A212L4U0</accession>
<dbReference type="EMBL" id="FMJD01000002">
    <property type="protein sequence ID" value="SCM72583.1"/>
    <property type="molecule type" value="Genomic_DNA"/>
</dbReference>
<dbReference type="RefSeq" id="WP_288199309.1">
    <property type="nucleotide sequence ID" value="NZ_LT608334.1"/>
</dbReference>
<organism evidence="1">
    <name type="scientific">uncultured Pleomorphomonas sp</name>
    <dbReference type="NCBI Taxonomy" id="442121"/>
    <lineage>
        <taxon>Bacteria</taxon>
        <taxon>Pseudomonadati</taxon>
        <taxon>Pseudomonadota</taxon>
        <taxon>Alphaproteobacteria</taxon>
        <taxon>Hyphomicrobiales</taxon>
        <taxon>Pleomorphomonadaceae</taxon>
        <taxon>Pleomorphomonas</taxon>
        <taxon>environmental samples</taxon>
    </lineage>
</organism>
<dbReference type="AlphaFoldDB" id="A0A212L4U0"/>
<protein>
    <submittedName>
        <fullName evidence="1">Hpt protein</fullName>
    </submittedName>
</protein>
<dbReference type="InterPro" id="IPR036641">
    <property type="entry name" value="HPT_dom_sf"/>
</dbReference>
<name>A0A212L4U0_9HYPH</name>
<dbReference type="Gene3D" id="1.20.120.160">
    <property type="entry name" value="HPT domain"/>
    <property type="match status" value="1"/>
</dbReference>
<dbReference type="SUPFAM" id="SSF47226">
    <property type="entry name" value="Histidine-containing phosphotransfer domain, HPT domain"/>
    <property type="match status" value="1"/>
</dbReference>
<gene>
    <name evidence="1" type="ORF">KL86PLE_100629</name>
</gene>
<sequence length="113" mass="11231">MSDDEQAGGPPLDLGHLAAQTFGNADLEAEVLRLFLGQSRDCLDRLQAAPDAGTAHLLLGSARGIGATAVAGAAAALEAALLRGDGGGAELLRLTKAVAAANAFIEARLGGRG</sequence>
<reference evidence="1" key="1">
    <citation type="submission" date="2016-08" db="EMBL/GenBank/DDBJ databases">
        <authorList>
            <person name="Seilhamer J.J."/>
        </authorList>
    </citation>
    <scope>NUCLEOTIDE SEQUENCE</scope>
    <source>
        <strain evidence="1">86</strain>
    </source>
</reference>
<proteinExistence type="predicted"/>